<dbReference type="InterPro" id="IPR011545">
    <property type="entry name" value="DEAD/DEAH_box_helicase_dom"/>
</dbReference>
<feature type="compositionally biased region" description="Polar residues" evidence="10">
    <location>
        <begin position="1"/>
        <end position="23"/>
    </location>
</feature>
<accession>A0A5B0NJG9</accession>
<protein>
    <recommendedName>
        <fullName evidence="2">RNA helicase</fullName>
        <ecNumber evidence="2">3.6.4.13</ecNumber>
    </recommendedName>
</protein>
<name>A0A5B0NJG9_PUCGR</name>
<dbReference type="InterPro" id="IPR001650">
    <property type="entry name" value="Helicase_C-like"/>
</dbReference>
<feature type="domain" description="Helicase ATP-binding" evidence="11">
    <location>
        <begin position="53"/>
        <end position="257"/>
    </location>
</feature>
<comment type="function">
    <text evidence="1">ATP-binding RNA helicase involved in the biogenesis of 60S ribosomal subunits and is required for the normal formation of 25S and 5.8S rRNAs.</text>
</comment>
<dbReference type="PANTHER" id="PTHR47959:SF21">
    <property type="entry name" value="DEAD-BOX HELICASE 56"/>
    <property type="match status" value="1"/>
</dbReference>
<dbReference type="SMART" id="SM00487">
    <property type="entry name" value="DEXDc"/>
    <property type="match status" value="1"/>
</dbReference>
<evidence type="ECO:0000256" key="1">
    <source>
        <dbReference type="ARBA" id="ARBA00003706"/>
    </source>
</evidence>
<evidence type="ECO:0000259" key="11">
    <source>
        <dbReference type="PROSITE" id="PS51192"/>
    </source>
</evidence>
<keyword evidence="3" id="KW-0547">Nucleotide-binding</keyword>
<feature type="compositionally biased region" description="Gly residues" evidence="10">
    <location>
        <begin position="638"/>
        <end position="655"/>
    </location>
</feature>
<gene>
    <name evidence="13" type="primary">DBP9_1</name>
    <name evidence="13" type="ORF">PGT21_017089</name>
</gene>
<dbReference type="InterPro" id="IPR050079">
    <property type="entry name" value="DEAD_box_RNA_helicase"/>
</dbReference>
<comment type="catalytic activity">
    <reaction evidence="9">
        <text>ATP + H2O = ADP + phosphate + H(+)</text>
        <dbReference type="Rhea" id="RHEA:13065"/>
        <dbReference type="ChEBI" id="CHEBI:15377"/>
        <dbReference type="ChEBI" id="CHEBI:15378"/>
        <dbReference type="ChEBI" id="CHEBI:30616"/>
        <dbReference type="ChEBI" id="CHEBI:43474"/>
        <dbReference type="ChEBI" id="CHEBI:456216"/>
        <dbReference type="EC" id="3.6.4.13"/>
    </reaction>
</comment>
<feature type="domain" description="Helicase C-terminal" evidence="12">
    <location>
        <begin position="268"/>
        <end position="513"/>
    </location>
</feature>
<dbReference type="GO" id="GO:0005524">
    <property type="term" value="F:ATP binding"/>
    <property type="evidence" value="ECO:0007669"/>
    <property type="project" value="UniProtKB-KW"/>
</dbReference>
<keyword evidence="14" id="KW-1185">Reference proteome</keyword>
<dbReference type="EMBL" id="VSWC01000093">
    <property type="protein sequence ID" value="KAA1089397.1"/>
    <property type="molecule type" value="Genomic_DNA"/>
</dbReference>
<dbReference type="SMART" id="SM00490">
    <property type="entry name" value="HELICc"/>
    <property type="match status" value="1"/>
</dbReference>
<evidence type="ECO:0000313" key="13">
    <source>
        <dbReference type="EMBL" id="KAA1089397.1"/>
    </source>
</evidence>
<sequence>MSVQGSSSDVGGKSESQNRTSFAQLDPPINPALLSALSALSLCYPTQVQKEFIPLALNGKDILARSSTGSGKTLAYAIPILQSILENKFKRRTSTTTALTTLTMAVILVPTRELSAQVTLAISSLCKGLGNENAIEIINLASSDSKRSKRKHAQVDQSYTSNPPDIIVSTPARLLDRLRTTPTDMSGLSFLVLDEADLILSYGHSFDDIKAILSGSGSSGTHPWRFPTFFQSFLMSATMTSEVAELKSLVLRNPEILYVKESINELSNLTQFSIKVPNEQDKFLLIYVIFRLKLIKGKGLVFVNSTDKSYQLKLFLEKFGIRSGVLNSELPFNSRYHAVEEFNKGIFDYLIATDESENNLPIAKKASNPTPAPTDPNLIPTQPSVAEETTDNVVTNPKKRKNRDDKSQDKPIDYGVSRGIDFVNVACVINFDLPLSTQSYTHRIGRTARAGRTGIGLSFVLSTARMEPSSNKTNKNLQETCARETEMWKKIEAEQITRGSIPKEYKFDMTQVEGFRYRMEDGLRSVTKAAIREARIKEIKNEILNSTKLKSHFEENPNDLMFLKHDKPLHPTRIQPHMKHVPSYLIPKITNLPIRQQDQPQDSNQGSSNPDPATTQPSLKTSFNKNPNRARQQLNGKSRGGSRGGRGGRGGGGGRGGKKKNPLKSFTST</sequence>
<dbReference type="PROSITE" id="PS51192">
    <property type="entry name" value="HELICASE_ATP_BIND_1"/>
    <property type="match status" value="1"/>
</dbReference>
<dbReference type="PROSITE" id="PS51194">
    <property type="entry name" value="HELICASE_CTER"/>
    <property type="match status" value="1"/>
</dbReference>
<dbReference type="Pfam" id="PF00271">
    <property type="entry name" value="Helicase_C"/>
    <property type="match status" value="2"/>
</dbReference>
<dbReference type="InterPro" id="IPR027417">
    <property type="entry name" value="P-loop_NTPase"/>
</dbReference>
<evidence type="ECO:0000256" key="3">
    <source>
        <dbReference type="ARBA" id="ARBA00022741"/>
    </source>
</evidence>
<dbReference type="InterPro" id="IPR014001">
    <property type="entry name" value="Helicase_ATP-bd"/>
</dbReference>
<evidence type="ECO:0000313" key="14">
    <source>
        <dbReference type="Proteomes" id="UP000324748"/>
    </source>
</evidence>
<feature type="compositionally biased region" description="Polar residues" evidence="10">
    <location>
        <begin position="596"/>
        <end position="635"/>
    </location>
</feature>
<dbReference type="SUPFAM" id="SSF52540">
    <property type="entry name" value="P-loop containing nucleoside triphosphate hydrolases"/>
    <property type="match status" value="2"/>
</dbReference>
<reference evidence="13 14" key="1">
    <citation type="submission" date="2019-05" db="EMBL/GenBank/DDBJ databases">
        <title>Emergence of the Ug99 lineage of the wheat stem rust pathogen through somatic hybridization.</title>
        <authorList>
            <person name="Li F."/>
            <person name="Upadhyaya N.M."/>
            <person name="Sperschneider J."/>
            <person name="Matny O."/>
            <person name="Nguyen-Phuc H."/>
            <person name="Mago R."/>
            <person name="Raley C."/>
            <person name="Miller M.E."/>
            <person name="Silverstein K.A.T."/>
            <person name="Henningsen E."/>
            <person name="Hirsch C.D."/>
            <person name="Visser B."/>
            <person name="Pretorius Z.A."/>
            <person name="Steffenson B.J."/>
            <person name="Schwessinger B."/>
            <person name="Dodds P.N."/>
            <person name="Figueroa M."/>
        </authorList>
    </citation>
    <scope>NUCLEOTIDE SEQUENCE [LARGE SCALE GENOMIC DNA]</scope>
    <source>
        <strain evidence="13">21-0</strain>
    </source>
</reference>
<dbReference type="GO" id="GO:0003723">
    <property type="term" value="F:RNA binding"/>
    <property type="evidence" value="ECO:0007669"/>
    <property type="project" value="UniProtKB-KW"/>
</dbReference>
<dbReference type="PANTHER" id="PTHR47959">
    <property type="entry name" value="ATP-DEPENDENT RNA HELICASE RHLE-RELATED"/>
    <property type="match status" value="1"/>
</dbReference>
<feature type="compositionally biased region" description="Basic and acidic residues" evidence="10">
    <location>
        <begin position="402"/>
        <end position="412"/>
    </location>
</feature>
<evidence type="ECO:0000256" key="7">
    <source>
        <dbReference type="ARBA" id="ARBA00022884"/>
    </source>
</evidence>
<evidence type="ECO:0000256" key="6">
    <source>
        <dbReference type="ARBA" id="ARBA00022840"/>
    </source>
</evidence>
<dbReference type="GO" id="GO:0003724">
    <property type="term" value="F:RNA helicase activity"/>
    <property type="evidence" value="ECO:0007669"/>
    <property type="project" value="UniProtKB-EC"/>
</dbReference>
<evidence type="ECO:0000256" key="4">
    <source>
        <dbReference type="ARBA" id="ARBA00022801"/>
    </source>
</evidence>
<comment type="similarity">
    <text evidence="8">Belongs to the DEAD box helicase family. DDX56/DBP9 subfamily.</text>
</comment>
<dbReference type="AlphaFoldDB" id="A0A5B0NJG9"/>
<dbReference type="Proteomes" id="UP000324748">
    <property type="component" value="Unassembled WGS sequence"/>
</dbReference>
<dbReference type="GO" id="GO:0016787">
    <property type="term" value="F:hydrolase activity"/>
    <property type="evidence" value="ECO:0007669"/>
    <property type="project" value="UniProtKB-KW"/>
</dbReference>
<evidence type="ECO:0000256" key="2">
    <source>
        <dbReference type="ARBA" id="ARBA00012552"/>
    </source>
</evidence>
<proteinExistence type="inferred from homology"/>
<evidence type="ECO:0000259" key="12">
    <source>
        <dbReference type="PROSITE" id="PS51194"/>
    </source>
</evidence>
<evidence type="ECO:0000256" key="8">
    <source>
        <dbReference type="ARBA" id="ARBA00038041"/>
    </source>
</evidence>
<dbReference type="GO" id="GO:0005829">
    <property type="term" value="C:cytosol"/>
    <property type="evidence" value="ECO:0007669"/>
    <property type="project" value="TreeGrafter"/>
</dbReference>
<keyword evidence="7" id="KW-0694">RNA-binding</keyword>
<feature type="region of interest" description="Disordered" evidence="10">
    <location>
        <begin position="361"/>
        <end position="412"/>
    </location>
</feature>
<feature type="region of interest" description="Disordered" evidence="10">
    <location>
        <begin position="1"/>
        <end position="24"/>
    </location>
</feature>
<dbReference type="Gene3D" id="3.40.50.300">
    <property type="entry name" value="P-loop containing nucleotide triphosphate hydrolases"/>
    <property type="match status" value="2"/>
</dbReference>
<evidence type="ECO:0000256" key="9">
    <source>
        <dbReference type="ARBA" id="ARBA00047984"/>
    </source>
</evidence>
<keyword evidence="6" id="KW-0067">ATP-binding</keyword>
<dbReference type="EC" id="3.6.4.13" evidence="2"/>
<evidence type="ECO:0000256" key="5">
    <source>
        <dbReference type="ARBA" id="ARBA00022806"/>
    </source>
</evidence>
<keyword evidence="5 13" id="KW-0347">Helicase</keyword>
<feature type="region of interest" description="Disordered" evidence="10">
    <location>
        <begin position="596"/>
        <end position="669"/>
    </location>
</feature>
<dbReference type="OrthoDB" id="1191041at2759"/>
<dbReference type="CDD" id="cd18787">
    <property type="entry name" value="SF2_C_DEAD"/>
    <property type="match status" value="1"/>
</dbReference>
<organism evidence="13 14">
    <name type="scientific">Puccinia graminis f. sp. tritici</name>
    <dbReference type="NCBI Taxonomy" id="56615"/>
    <lineage>
        <taxon>Eukaryota</taxon>
        <taxon>Fungi</taxon>
        <taxon>Dikarya</taxon>
        <taxon>Basidiomycota</taxon>
        <taxon>Pucciniomycotina</taxon>
        <taxon>Pucciniomycetes</taxon>
        <taxon>Pucciniales</taxon>
        <taxon>Pucciniaceae</taxon>
        <taxon>Puccinia</taxon>
    </lineage>
</organism>
<dbReference type="Pfam" id="PF00270">
    <property type="entry name" value="DEAD"/>
    <property type="match status" value="1"/>
</dbReference>
<comment type="caution">
    <text evidence="13">The sequence shown here is derived from an EMBL/GenBank/DDBJ whole genome shotgun (WGS) entry which is preliminary data.</text>
</comment>
<keyword evidence="4" id="KW-0378">Hydrolase</keyword>
<evidence type="ECO:0000256" key="10">
    <source>
        <dbReference type="SAM" id="MobiDB-lite"/>
    </source>
</evidence>